<dbReference type="Pfam" id="PF18289">
    <property type="entry name" value="HU-CCDC81_euk_2"/>
    <property type="match status" value="1"/>
</dbReference>
<gene>
    <name evidence="2" type="primary">Ccdc81_1</name>
    <name evidence="2" type="ORF">ASASCU_R16490</name>
</gene>
<feature type="non-terminal residue" evidence="2">
    <location>
        <position position="123"/>
    </location>
</feature>
<dbReference type="EMBL" id="VZSO01000268">
    <property type="protein sequence ID" value="NWZ27438.1"/>
    <property type="molecule type" value="Genomic_DNA"/>
</dbReference>
<comment type="caution">
    <text evidence="2">The sequence shown here is derived from an EMBL/GenBank/DDBJ whole genome shotgun (WGS) entry which is preliminary data.</text>
</comment>
<dbReference type="Proteomes" id="UP000525565">
    <property type="component" value="Unassembled WGS sequence"/>
</dbReference>
<evidence type="ECO:0000313" key="3">
    <source>
        <dbReference type="Proteomes" id="UP000525565"/>
    </source>
</evidence>
<evidence type="ECO:0000259" key="1">
    <source>
        <dbReference type="Pfam" id="PF18289"/>
    </source>
</evidence>
<organism evidence="2 3">
    <name type="scientific">Asarcornis scutulata</name>
    <dbReference type="NCBI Taxonomy" id="75869"/>
    <lineage>
        <taxon>Eukaryota</taxon>
        <taxon>Metazoa</taxon>
        <taxon>Chordata</taxon>
        <taxon>Craniata</taxon>
        <taxon>Vertebrata</taxon>
        <taxon>Euteleostomi</taxon>
        <taxon>Archelosauria</taxon>
        <taxon>Archosauria</taxon>
        <taxon>Dinosauria</taxon>
        <taxon>Saurischia</taxon>
        <taxon>Theropoda</taxon>
        <taxon>Coelurosauria</taxon>
        <taxon>Aves</taxon>
        <taxon>Neognathae</taxon>
        <taxon>Galloanserae</taxon>
        <taxon>Anseriformes</taxon>
        <taxon>Anatidae</taxon>
        <taxon>Anatinae</taxon>
        <taxon>Asarcornis</taxon>
    </lineage>
</organism>
<protein>
    <submittedName>
        <fullName evidence="2">CCD81 protein</fullName>
    </submittedName>
</protein>
<dbReference type="PANTHER" id="PTHR14362">
    <property type="entry name" value="COILED-COIL DOMAIN-CONTAINING PROTEIN 81"/>
    <property type="match status" value="1"/>
</dbReference>
<name>A0A7K7L9K1_9AVES</name>
<dbReference type="InterPro" id="IPR026295">
    <property type="entry name" value="CCD81"/>
</dbReference>
<proteinExistence type="predicted"/>
<reference evidence="2 3" key="1">
    <citation type="submission" date="2019-09" db="EMBL/GenBank/DDBJ databases">
        <title>Bird 10,000 Genomes (B10K) Project - Family phase.</title>
        <authorList>
            <person name="Zhang G."/>
        </authorList>
    </citation>
    <scope>NUCLEOTIDE SEQUENCE [LARGE SCALE GENOMIC DNA]</scope>
    <source>
        <strain evidence="2">OUT-0051</strain>
        <tissue evidence="2">Kidney</tissue>
    </source>
</reference>
<accession>A0A7K7L9K1</accession>
<evidence type="ECO:0000313" key="2">
    <source>
        <dbReference type="EMBL" id="NWZ27438.1"/>
    </source>
</evidence>
<dbReference type="InterPro" id="IPR040673">
    <property type="entry name" value="CCDC81_HU_dom_2"/>
</dbReference>
<sequence>LEAPGTLFESVQRQCKLHCSSFFPDDMKIVVLSYENMHLNVPYSKEIVQSCLEETLQYFYRILTNREDTDFTLKDFGTLAIRGQRVKMTFSEEFLHSLNKSTYVVEKLIAVSLLFLQSYLERV</sequence>
<dbReference type="GO" id="GO:0005815">
    <property type="term" value="C:microtubule organizing center"/>
    <property type="evidence" value="ECO:0007669"/>
    <property type="project" value="TreeGrafter"/>
</dbReference>
<feature type="non-terminal residue" evidence="2">
    <location>
        <position position="1"/>
    </location>
</feature>
<dbReference type="AlphaFoldDB" id="A0A7K7L9K1"/>
<feature type="domain" description="CCDC81 HU" evidence="1">
    <location>
        <begin position="40"/>
        <end position="101"/>
    </location>
</feature>
<keyword evidence="3" id="KW-1185">Reference proteome</keyword>
<dbReference type="PANTHER" id="PTHR14362:SF2">
    <property type="entry name" value="COILED-COIL DOMAIN-CONTAINING PROTEIN 81"/>
    <property type="match status" value="1"/>
</dbReference>